<feature type="chain" id="PRO_5013258797" evidence="2">
    <location>
        <begin position="27"/>
        <end position="423"/>
    </location>
</feature>
<dbReference type="AlphaFoldDB" id="A0A248JZG4"/>
<dbReference type="SUPFAM" id="SSF56954">
    <property type="entry name" value="Outer membrane efflux proteins (OEP)"/>
    <property type="match status" value="1"/>
</dbReference>
<evidence type="ECO:0000256" key="1">
    <source>
        <dbReference type="ARBA" id="ARBA00007613"/>
    </source>
</evidence>
<evidence type="ECO:0000313" key="4">
    <source>
        <dbReference type="Proteomes" id="UP000197153"/>
    </source>
</evidence>
<dbReference type="Pfam" id="PF02321">
    <property type="entry name" value="OEP"/>
    <property type="match status" value="2"/>
</dbReference>
<dbReference type="Gene3D" id="1.20.1600.10">
    <property type="entry name" value="Outer membrane efflux proteins (OEP)"/>
    <property type="match status" value="1"/>
</dbReference>
<protein>
    <submittedName>
        <fullName evidence="3">Transporter</fullName>
    </submittedName>
</protein>
<dbReference type="EMBL" id="CP022112">
    <property type="protein sequence ID" value="ASG23949.1"/>
    <property type="molecule type" value="Genomic_DNA"/>
</dbReference>
<sequence length="423" mass="44029">MTRYIHARTATAVAALALMLASGARADIIPTPDAPALGANLDGLLDAARHLNPTLQAAALETAAADAEASAAGALDDPTFRINSDEVDRTSGPRINKTYITVEQEFPLWGKRDLRRSAALAAVDAARGRERAVGLELAERIKDTFALYAAASAALAVNGDVLRLDRQIARNATDRYGQGLGSQGDALAAAAEVARTEVENARLTADRTAAAARLNTLLARPADAALAVPSGGRPLPVSTPPLTVLADRAQADNPRLAAGLAEVRGAEEERRLAAKAWYPDLTLAVGAIQRDNGPTGYTATVGFKIPLQAEPKRAKERQAVAKANATRQSLAATAADIEGDLAEALAALTAARQQAGVYRAQLLPDLGGAHDAALAAYGRGQGSLAAVLDAEHRLHQARLDLLRIEVEGQKALAALERLVGGPL</sequence>
<organism evidence="3 4">
    <name type="scientific">Nitrospirillum viridazoti CBAmc</name>
    <dbReference type="NCBI Taxonomy" id="1441467"/>
    <lineage>
        <taxon>Bacteria</taxon>
        <taxon>Pseudomonadati</taxon>
        <taxon>Pseudomonadota</taxon>
        <taxon>Alphaproteobacteria</taxon>
        <taxon>Rhodospirillales</taxon>
        <taxon>Azospirillaceae</taxon>
        <taxon>Nitrospirillum</taxon>
        <taxon>Nitrospirillum viridazoti</taxon>
    </lineage>
</organism>
<accession>A0A248JZG4</accession>
<gene>
    <name evidence="3" type="ORF">Y958_23640</name>
</gene>
<evidence type="ECO:0000256" key="2">
    <source>
        <dbReference type="SAM" id="SignalP"/>
    </source>
</evidence>
<dbReference type="KEGG" id="nao:Y958_23640"/>
<name>A0A248JZG4_9PROT</name>
<dbReference type="InterPro" id="IPR010131">
    <property type="entry name" value="MdtP/NodT-like"/>
</dbReference>
<keyword evidence="4" id="KW-1185">Reference proteome</keyword>
<keyword evidence="2" id="KW-0732">Signal</keyword>
<dbReference type="PANTHER" id="PTHR30203:SF24">
    <property type="entry name" value="BLR4935 PROTEIN"/>
    <property type="match status" value="1"/>
</dbReference>
<evidence type="ECO:0000313" key="3">
    <source>
        <dbReference type="EMBL" id="ASG23949.1"/>
    </source>
</evidence>
<dbReference type="PANTHER" id="PTHR30203">
    <property type="entry name" value="OUTER MEMBRANE CATION EFFLUX PROTEIN"/>
    <property type="match status" value="1"/>
</dbReference>
<dbReference type="RefSeq" id="WP_088874411.1">
    <property type="nucleotide sequence ID" value="NZ_CP022112.1"/>
</dbReference>
<feature type="signal peptide" evidence="2">
    <location>
        <begin position="1"/>
        <end position="26"/>
    </location>
</feature>
<dbReference type="Proteomes" id="UP000197153">
    <property type="component" value="Chromosome 3"/>
</dbReference>
<dbReference type="GO" id="GO:0015562">
    <property type="term" value="F:efflux transmembrane transporter activity"/>
    <property type="evidence" value="ECO:0007669"/>
    <property type="project" value="InterPro"/>
</dbReference>
<reference evidence="3 4" key="1">
    <citation type="submission" date="2017-06" db="EMBL/GenBank/DDBJ databases">
        <title>Complete genome sequence of Nitrospirillum amazonense strain CBAmC, an endophytic nitrogen-fixing and plant growth-promoting bacterium, isolated from sugarcane.</title>
        <authorList>
            <person name="Schwab S."/>
            <person name="dos Santos Teixeira K.R."/>
            <person name="Simoes Araujo J.L."/>
            <person name="Soares Vidal M."/>
            <person name="Borges de Freitas H.R."/>
            <person name="Rivello Crivelaro A.L."/>
            <person name="Bueno de Camargo Nunes A."/>
            <person name="dos Santos C.M."/>
            <person name="Palmeira da Silva Rosa D."/>
            <person name="da Silva Padilha D."/>
            <person name="da Silva E."/>
            <person name="Araujo Terra L."/>
            <person name="Soares Mendes V."/>
            <person name="Farinelli L."/>
            <person name="Magalhaes Cruz L."/>
            <person name="Baldani J.I."/>
        </authorList>
    </citation>
    <scope>NUCLEOTIDE SEQUENCE [LARGE SCALE GENOMIC DNA]</scope>
    <source>
        <strain evidence="3 4">CBAmC</strain>
    </source>
</reference>
<comment type="similarity">
    <text evidence="1">Belongs to the outer membrane factor (OMF) (TC 1.B.17) family.</text>
</comment>
<dbReference type="InterPro" id="IPR003423">
    <property type="entry name" value="OMP_efflux"/>
</dbReference>
<proteinExistence type="inferred from homology"/>